<name>A0AAW9H9J8_9GAMM</name>
<gene>
    <name evidence="2" type="ORF">SOV92_23000</name>
</gene>
<feature type="transmembrane region" description="Helical" evidence="1">
    <location>
        <begin position="245"/>
        <end position="266"/>
    </location>
</feature>
<evidence type="ECO:0000256" key="1">
    <source>
        <dbReference type="SAM" id="Phobius"/>
    </source>
</evidence>
<reference evidence="2" key="1">
    <citation type="submission" date="2023-11" db="EMBL/GenBank/DDBJ databases">
        <title>Comparative genomics revealed phylogeny of phytopathogenic Pectobacterium aroidearum based on whole-genome sequencing and function of putative horizontal acquire islands in P. aroidearum PccS1.</title>
        <authorList>
            <person name="Fan J."/>
            <person name="Yang L."/>
        </authorList>
    </citation>
    <scope>NUCLEOTIDE SEQUENCE</scope>
    <source>
        <strain evidence="2">NJAU140</strain>
    </source>
</reference>
<feature type="transmembrane region" description="Helical" evidence="1">
    <location>
        <begin position="125"/>
        <end position="143"/>
    </location>
</feature>
<accession>A0AAW9H9J8</accession>
<evidence type="ECO:0008006" key="4">
    <source>
        <dbReference type="Google" id="ProtNLM"/>
    </source>
</evidence>
<feature type="transmembrane region" description="Helical" evidence="1">
    <location>
        <begin position="377"/>
        <end position="394"/>
    </location>
</feature>
<keyword evidence="1" id="KW-0812">Transmembrane</keyword>
<dbReference type="EMBL" id="JAXHOZ010000099">
    <property type="protein sequence ID" value="MDY4380635.1"/>
    <property type="molecule type" value="Genomic_DNA"/>
</dbReference>
<feature type="transmembrane region" description="Helical" evidence="1">
    <location>
        <begin position="7"/>
        <end position="26"/>
    </location>
</feature>
<feature type="transmembrane region" description="Helical" evidence="1">
    <location>
        <begin position="206"/>
        <end position="239"/>
    </location>
</feature>
<feature type="transmembrane region" description="Helical" evidence="1">
    <location>
        <begin position="60"/>
        <end position="80"/>
    </location>
</feature>
<evidence type="ECO:0000313" key="2">
    <source>
        <dbReference type="EMBL" id="MDY4380635.1"/>
    </source>
</evidence>
<evidence type="ECO:0000313" key="3">
    <source>
        <dbReference type="Proteomes" id="UP001269968"/>
    </source>
</evidence>
<feature type="transmembrane region" description="Helical" evidence="1">
    <location>
        <begin position="32"/>
        <end position="48"/>
    </location>
</feature>
<dbReference type="Proteomes" id="UP001269968">
    <property type="component" value="Unassembled WGS sequence"/>
</dbReference>
<keyword evidence="1" id="KW-1133">Transmembrane helix</keyword>
<organism evidence="2 3">
    <name type="scientific">Pectobacterium brasiliense</name>
    <dbReference type="NCBI Taxonomy" id="180957"/>
    <lineage>
        <taxon>Bacteria</taxon>
        <taxon>Pseudomonadati</taxon>
        <taxon>Pseudomonadota</taxon>
        <taxon>Gammaproteobacteria</taxon>
        <taxon>Enterobacterales</taxon>
        <taxon>Pectobacteriaceae</taxon>
        <taxon>Pectobacterium</taxon>
    </lineage>
</organism>
<keyword evidence="1" id="KW-0472">Membrane</keyword>
<feature type="transmembrane region" description="Helical" evidence="1">
    <location>
        <begin position="86"/>
        <end position="104"/>
    </location>
</feature>
<protein>
    <recommendedName>
        <fullName evidence="4">Wzy</fullName>
    </recommendedName>
</protein>
<dbReference type="AlphaFoldDB" id="A0AAW9H9J8"/>
<dbReference type="RefSeq" id="WP_256553630.1">
    <property type="nucleotide sequence ID" value="NZ_JAXHOZ010000099.1"/>
</dbReference>
<sequence length="422" mass="48741">MNFKAKLYNIFIYFISFFSLFSGVYNIGFGKIYPPLLFATFGYMLCFYRKRVSRIVLNEYKWFFLILFISLYSFLINLNVDHLLVIMRYIFKSIVIPLGCYLLIKELILKSAGKGIETKDLVVKAVFFSITAQIILVFLQLYIPSFRDLFFTYIDLADNWKSLSEAGHFRATGLSGLSIYDTSISYGLLLIILGEWCNSSSLKNNVLFLLSIIITCILSLIAGRSGFILVVFVALFYIFLAKKRLAYLAVLSGFVFLIIMLTISVIGMDEFYFFSRFVFEPVYAFLDTGVIKTESTNELIDSYLFIPWDVPVLTGFGFWAQPSLSMINGFRYSTDSGLILYYIAFGIFGVLYLILYLKKFVISYNMNSVDSLYSKSAILIFYIVFFLLFMGFLLKAPIFFSEKIMMAYFLWLMYVELKTKNG</sequence>
<comment type="caution">
    <text evidence="2">The sequence shown here is derived from an EMBL/GenBank/DDBJ whole genome shotgun (WGS) entry which is preliminary data.</text>
</comment>
<feature type="transmembrane region" description="Helical" evidence="1">
    <location>
        <begin position="339"/>
        <end position="357"/>
    </location>
</feature>
<proteinExistence type="predicted"/>